<keyword evidence="1" id="KW-1133">Transmembrane helix</keyword>
<sequence>MNISLEHPEMLLLIIPVTVAGFYLLRKTKTKIVEWRMLVVFLLILALAAPFTTVTQTANEENPSLILIQDKTSSMELFSNETGTDLYKALAADTSTTLVQLTGDKTNLGDAVTQYSGTGNQIILITDGNNNSGKSLVDALGFAKETNTSVYLVEPELKTNDLSVEILGDKSVVVDNPNEFEIVVRQASNQSVSYSYEAYVDGELSQSGDITQNATQYSITPNLRQTFSTLGAHNISVKITPSGEDLNNINNEFYKSVYVIPKPKLTLVTGEPNSPLAQILNKLYNTSVFTTYPGASALNSSKALVLDNQFADNLTETQVKEIRKYVTNGGGLVVVGGERAYNYGNYLNSSFEKILPVLSKPSEYKGGRNLVLILDVSPSTAAHKTQGDILGNAIYILQNENLKDANAEVIAFGSKGYDVSGGFVFLGLAQNQATLKDKIERLTPDEESKTSLDAGLNISKEMLTGKEGELDAIIISDGAIEDSYEPGLQAAKELQKLGVNLYFIHVRSVAPSQTDKSRNYYAEMFMKELGLEKNYFHINMSERANIVFESTNKSQEEDKEDKDKEENVTSDYSLYTYSPNSFITKDVNLTSNITGYNDVTPKSGAERLVITTSNGKPVLTTWRFGLGRVAAFTTDNGQGDGSRWATNVYNGSSAKLISSMINWAVANPRAEEGTVVDSPDTWLGTPSNLTLKMYDEGIPKLKLDGNALDLALTGRNTYETTVNPDSIGIHDISGYPLAVNYQLEYRDVGLNEDIEPLVLATGGKIYNEKEARALLLKDARQNSVKQSDEQVSLKVYVLLAALVLYLGEILARRIREMRNLKNAQVEIGAEK</sequence>
<dbReference type="InterPro" id="IPR002035">
    <property type="entry name" value="VWF_A"/>
</dbReference>
<reference evidence="3 4" key="1">
    <citation type="submission" date="2014-07" db="EMBL/GenBank/DDBJ databases">
        <title>Methanogenic archaea and the global carbon cycle.</title>
        <authorList>
            <person name="Henriksen J.R."/>
            <person name="Luke J."/>
            <person name="Reinhart S."/>
            <person name="Benedict M.N."/>
            <person name="Youngblut N.D."/>
            <person name="Metcalf M.E."/>
            <person name="Whitaker R.J."/>
            <person name="Metcalf W.W."/>
        </authorList>
    </citation>
    <scope>NUCLEOTIDE SEQUENCE [LARGE SCALE GENOMIC DNA]</scope>
    <source>
        <strain evidence="3 4">Z-761</strain>
    </source>
</reference>
<keyword evidence="1" id="KW-0812">Transmembrane</keyword>
<dbReference type="KEGG" id="mvc:MSVAZ_2809"/>
<dbReference type="CDD" id="cd00198">
    <property type="entry name" value="vWFA"/>
    <property type="match status" value="1"/>
</dbReference>
<dbReference type="Gene3D" id="3.40.50.410">
    <property type="entry name" value="von Willebrand factor, type A domain"/>
    <property type="match status" value="1"/>
</dbReference>
<dbReference type="Proteomes" id="UP000033096">
    <property type="component" value="Chromosome"/>
</dbReference>
<gene>
    <name evidence="3" type="ORF">MSVAZ_2809</name>
</gene>
<dbReference type="PATRIC" id="fig|1434123.4.peg.3451"/>
<organism evidence="3 4">
    <name type="scientific">Methanosarcina vacuolata Z-761</name>
    <dbReference type="NCBI Taxonomy" id="1434123"/>
    <lineage>
        <taxon>Archaea</taxon>
        <taxon>Methanobacteriati</taxon>
        <taxon>Methanobacteriota</taxon>
        <taxon>Stenosarchaea group</taxon>
        <taxon>Methanomicrobia</taxon>
        <taxon>Methanosarcinales</taxon>
        <taxon>Methanosarcinaceae</taxon>
        <taxon>Methanosarcina</taxon>
    </lineage>
</organism>
<dbReference type="STRING" id="1434123.MSVAZ_2809"/>
<evidence type="ECO:0000256" key="1">
    <source>
        <dbReference type="SAM" id="Phobius"/>
    </source>
</evidence>
<dbReference type="GeneID" id="24811324"/>
<dbReference type="InterPro" id="IPR036465">
    <property type="entry name" value="vWFA_dom_sf"/>
</dbReference>
<dbReference type="Gene3D" id="2.60.40.10">
    <property type="entry name" value="Immunoglobulins"/>
    <property type="match status" value="1"/>
</dbReference>
<dbReference type="AlphaFoldDB" id="A0A0E3Q886"/>
<dbReference type="Gene3D" id="3.40.50.880">
    <property type="match status" value="1"/>
</dbReference>
<accession>A0A0E3Q886</accession>
<dbReference type="SUPFAM" id="SSF52317">
    <property type="entry name" value="Class I glutamine amidotransferase-like"/>
    <property type="match status" value="1"/>
</dbReference>
<proteinExistence type="predicted"/>
<evidence type="ECO:0000259" key="2">
    <source>
        <dbReference type="PROSITE" id="PS50234"/>
    </source>
</evidence>
<keyword evidence="4" id="KW-1185">Reference proteome</keyword>
<evidence type="ECO:0000313" key="4">
    <source>
        <dbReference type="Proteomes" id="UP000033096"/>
    </source>
</evidence>
<dbReference type="RefSeq" id="WP_048122238.1">
    <property type="nucleotide sequence ID" value="NZ_CP009520.1"/>
</dbReference>
<feature type="transmembrane region" description="Helical" evidence="1">
    <location>
        <begin position="6"/>
        <end position="25"/>
    </location>
</feature>
<name>A0A0E3Q886_9EURY</name>
<evidence type="ECO:0000313" key="3">
    <source>
        <dbReference type="EMBL" id="AKB45078.1"/>
    </source>
</evidence>
<keyword evidence="1" id="KW-0472">Membrane</keyword>
<dbReference type="EMBL" id="CP009520">
    <property type="protein sequence ID" value="AKB45078.1"/>
    <property type="molecule type" value="Genomic_DNA"/>
</dbReference>
<dbReference type="PROSITE" id="PS50234">
    <property type="entry name" value="VWFA"/>
    <property type="match status" value="1"/>
</dbReference>
<feature type="domain" description="VWFA" evidence="2">
    <location>
        <begin position="369"/>
        <end position="506"/>
    </location>
</feature>
<dbReference type="PANTHER" id="PTHR37947:SF1">
    <property type="entry name" value="BLL2462 PROTEIN"/>
    <property type="match status" value="1"/>
</dbReference>
<dbReference type="InterPro" id="IPR029062">
    <property type="entry name" value="Class_I_gatase-like"/>
</dbReference>
<dbReference type="HOGENOM" id="CLU_355886_0_0_2"/>
<feature type="transmembrane region" description="Helical" evidence="1">
    <location>
        <begin position="37"/>
        <end position="54"/>
    </location>
</feature>
<dbReference type="SMART" id="SM00327">
    <property type="entry name" value="VWA"/>
    <property type="match status" value="1"/>
</dbReference>
<protein>
    <recommendedName>
        <fullName evidence="2">VWFA domain-containing protein</fullName>
    </recommendedName>
</protein>
<dbReference type="SUPFAM" id="SSF53300">
    <property type="entry name" value="vWA-like"/>
    <property type="match status" value="2"/>
</dbReference>
<dbReference type="InterPro" id="IPR013783">
    <property type="entry name" value="Ig-like_fold"/>
</dbReference>
<dbReference type="PANTHER" id="PTHR37947">
    <property type="entry name" value="BLL2462 PROTEIN"/>
    <property type="match status" value="1"/>
</dbReference>